<evidence type="ECO:0000313" key="4">
    <source>
        <dbReference type="Proteomes" id="UP000319499"/>
    </source>
</evidence>
<evidence type="ECO:0000313" key="3">
    <source>
        <dbReference type="EMBL" id="TWP26706.1"/>
    </source>
</evidence>
<keyword evidence="4" id="KW-1185">Reference proteome</keyword>
<keyword evidence="2" id="KW-0472">Membrane</keyword>
<dbReference type="AlphaFoldDB" id="A0A563D929"/>
<name>A0A563D929_9FLAO</name>
<protein>
    <recommendedName>
        <fullName evidence="5">DUF4332 domain-containing protein</fullName>
    </recommendedName>
</protein>
<keyword evidence="1" id="KW-0175">Coiled coil</keyword>
<accession>A0A563D929</accession>
<evidence type="ECO:0000256" key="1">
    <source>
        <dbReference type="SAM" id="Coils"/>
    </source>
</evidence>
<organism evidence="3 4">
    <name type="scientific">Apibacter muscae</name>
    <dbReference type="NCBI Taxonomy" id="2509004"/>
    <lineage>
        <taxon>Bacteria</taxon>
        <taxon>Pseudomonadati</taxon>
        <taxon>Bacteroidota</taxon>
        <taxon>Flavobacteriia</taxon>
        <taxon>Flavobacteriales</taxon>
        <taxon>Weeksellaceae</taxon>
        <taxon>Apibacter</taxon>
    </lineage>
</organism>
<keyword evidence="2" id="KW-0812">Transmembrane</keyword>
<dbReference type="OrthoDB" id="1493222at2"/>
<comment type="caution">
    <text evidence="3">The sequence shown here is derived from an EMBL/GenBank/DDBJ whole genome shotgun (WGS) entry which is preliminary data.</text>
</comment>
<feature type="transmembrane region" description="Helical" evidence="2">
    <location>
        <begin position="7"/>
        <end position="28"/>
    </location>
</feature>
<evidence type="ECO:0008006" key="5">
    <source>
        <dbReference type="Google" id="ProtNLM"/>
    </source>
</evidence>
<feature type="transmembrane region" description="Helical" evidence="2">
    <location>
        <begin position="51"/>
        <end position="77"/>
    </location>
</feature>
<proteinExistence type="predicted"/>
<dbReference type="RefSeq" id="WP_146293211.1">
    <property type="nucleotide sequence ID" value="NZ_SELH01000025.1"/>
</dbReference>
<sequence length="224" mass="26287">MNKKTLFWIFLILGIAWILGISYWYLWIENLSLAYIDWEGNFYSKDLNTQAFFKAVSLLIVPLVITALLFYIIGLLFAKRTIQNISNVENENKQLKTELAQSLDKIETMKVLYTGGKIKRKLPIKKEKQSVESKLEAEIQTHKDDLKIIDGIGERIEFFLNDNGIYTWKQLSQRSEEELRDILEMYGGVSYRIHNPSHWSKQAQLASEGKWEELKQLKEKLKHN</sequence>
<keyword evidence="2" id="KW-1133">Transmembrane helix</keyword>
<dbReference type="Proteomes" id="UP000319499">
    <property type="component" value="Unassembled WGS sequence"/>
</dbReference>
<evidence type="ECO:0000256" key="2">
    <source>
        <dbReference type="SAM" id="Phobius"/>
    </source>
</evidence>
<feature type="coiled-coil region" evidence="1">
    <location>
        <begin position="78"/>
        <end position="105"/>
    </location>
</feature>
<reference evidence="3 4" key="1">
    <citation type="submission" date="2019-02" db="EMBL/GenBank/DDBJ databases">
        <title>Apibacter muscae sp. nov.: a novel member of the house fly microbiota.</title>
        <authorList>
            <person name="Park R."/>
        </authorList>
    </citation>
    <scope>NUCLEOTIDE SEQUENCE [LARGE SCALE GENOMIC DNA]</scope>
    <source>
        <strain evidence="3 4">AL1</strain>
    </source>
</reference>
<gene>
    <name evidence="3" type="ORF">ETU09_09080</name>
</gene>
<dbReference type="EMBL" id="SELH01000025">
    <property type="protein sequence ID" value="TWP26706.1"/>
    <property type="molecule type" value="Genomic_DNA"/>
</dbReference>